<keyword evidence="3" id="KW-1185">Reference proteome</keyword>
<name>A0ABV9AVP1_9ACTN</name>
<feature type="signal peptide" evidence="1">
    <location>
        <begin position="1"/>
        <end position="34"/>
    </location>
</feature>
<gene>
    <name evidence="2" type="ORF">ACFPIH_30825</name>
</gene>
<dbReference type="Proteomes" id="UP001595839">
    <property type="component" value="Unassembled WGS sequence"/>
</dbReference>
<evidence type="ECO:0000313" key="2">
    <source>
        <dbReference type="EMBL" id="MFC4503854.1"/>
    </source>
</evidence>
<comment type="caution">
    <text evidence="2">The sequence shown here is derived from an EMBL/GenBank/DDBJ whole genome shotgun (WGS) entry which is preliminary data.</text>
</comment>
<dbReference type="RefSeq" id="WP_381179356.1">
    <property type="nucleotide sequence ID" value="NZ_JBHSFK010000022.1"/>
</dbReference>
<proteinExistence type="predicted"/>
<feature type="chain" id="PRO_5047106875" description="Peptidase inhibitor family I36" evidence="1">
    <location>
        <begin position="35"/>
        <end position="136"/>
    </location>
</feature>
<evidence type="ECO:0000313" key="3">
    <source>
        <dbReference type="Proteomes" id="UP001595839"/>
    </source>
</evidence>
<organism evidence="2 3">
    <name type="scientific">Streptomyces vulcanius</name>
    <dbReference type="NCBI Taxonomy" id="1441876"/>
    <lineage>
        <taxon>Bacteria</taxon>
        <taxon>Bacillati</taxon>
        <taxon>Actinomycetota</taxon>
        <taxon>Actinomycetes</taxon>
        <taxon>Kitasatosporales</taxon>
        <taxon>Streptomycetaceae</taxon>
        <taxon>Streptomyces</taxon>
    </lineage>
</organism>
<dbReference type="EMBL" id="JBHSFK010000022">
    <property type="protein sequence ID" value="MFC4503854.1"/>
    <property type="molecule type" value="Genomic_DNA"/>
</dbReference>
<evidence type="ECO:0008006" key="4">
    <source>
        <dbReference type="Google" id="ProtNLM"/>
    </source>
</evidence>
<dbReference type="InterPro" id="IPR006311">
    <property type="entry name" value="TAT_signal"/>
</dbReference>
<keyword evidence="1" id="KW-0732">Signal</keyword>
<sequence>MSVRTARAKTLTRLGLVAGLAAAAAAVTAPTASATTAHGCEWPRVCFYLTDGDWDNGNGTPTAAFQDVTSSYQNLGSRSRGANWAYNSRNDDRVFLRYIRNSTGATESICVNPNTVAKFTSDFTVTGIRIETASSC</sequence>
<dbReference type="PROSITE" id="PS51318">
    <property type="entry name" value="TAT"/>
    <property type="match status" value="1"/>
</dbReference>
<protein>
    <recommendedName>
        <fullName evidence="4">Peptidase inhibitor family I36</fullName>
    </recommendedName>
</protein>
<reference evidence="3" key="1">
    <citation type="journal article" date="2019" name="Int. J. Syst. Evol. Microbiol.">
        <title>The Global Catalogue of Microorganisms (GCM) 10K type strain sequencing project: providing services to taxonomists for standard genome sequencing and annotation.</title>
        <authorList>
            <consortium name="The Broad Institute Genomics Platform"/>
            <consortium name="The Broad Institute Genome Sequencing Center for Infectious Disease"/>
            <person name="Wu L."/>
            <person name="Ma J."/>
        </authorList>
    </citation>
    <scope>NUCLEOTIDE SEQUENCE [LARGE SCALE GENOMIC DNA]</scope>
    <source>
        <strain evidence="3">CGMCC 4.7177</strain>
    </source>
</reference>
<accession>A0ABV9AVP1</accession>
<evidence type="ECO:0000256" key="1">
    <source>
        <dbReference type="SAM" id="SignalP"/>
    </source>
</evidence>